<keyword evidence="6 10" id="KW-1133">Transmembrane helix</keyword>
<proteinExistence type="inferred from homology"/>
<dbReference type="SMART" id="SM01091">
    <property type="entry name" value="CorC_HlyC"/>
    <property type="match status" value="1"/>
</dbReference>
<feature type="transmembrane region" description="Helical" evidence="11">
    <location>
        <begin position="127"/>
        <end position="146"/>
    </location>
</feature>
<evidence type="ECO:0000256" key="6">
    <source>
        <dbReference type="ARBA" id="ARBA00022989"/>
    </source>
</evidence>
<dbReference type="InterPro" id="IPR046342">
    <property type="entry name" value="CBS_dom_sf"/>
</dbReference>
<evidence type="ECO:0000313" key="15">
    <source>
        <dbReference type="Proteomes" id="UP000680866"/>
    </source>
</evidence>
<dbReference type="GO" id="GO:0005886">
    <property type="term" value="C:plasma membrane"/>
    <property type="evidence" value="ECO:0007669"/>
    <property type="project" value="UniProtKB-SubCell"/>
</dbReference>
<name>A0A810MWI0_9ACTN</name>
<dbReference type="Gene3D" id="3.30.465.10">
    <property type="match status" value="1"/>
</dbReference>
<dbReference type="CDD" id="cd04590">
    <property type="entry name" value="CBS_pair_CorC_HlyC_assoc"/>
    <property type="match status" value="1"/>
</dbReference>
<evidence type="ECO:0000259" key="13">
    <source>
        <dbReference type="PROSITE" id="PS51846"/>
    </source>
</evidence>
<protein>
    <submittedName>
        <fullName evidence="14">Membrane protein</fullName>
    </submittedName>
</protein>
<dbReference type="SUPFAM" id="SSF56176">
    <property type="entry name" value="FAD-binding/transporter-associated domain-like"/>
    <property type="match status" value="1"/>
</dbReference>
<dbReference type="GO" id="GO:0050660">
    <property type="term" value="F:flavin adenine dinucleotide binding"/>
    <property type="evidence" value="ECO:0007669"/>
    <property type="project" value="InterPro"/>
</dbReference>
<keyword evidence="7 9" id="KW-0129">CBS domain</keyword>
<feature type="domain" description="CNNM transmembrane" evidence="13">
    <location>
        <begin position="1"/>
        <end position="202"/>
    </location>
</feature>
<organism evidence="14 15">
    <name type="scientific">Polymorphospora rubra</name>
    <dbReference type="NCBI Taxonomy" id="338584"/>
    <lineage>
        <taxon>Bacteria</taxon>
        <taxon>Bacillati</taxon>
        <taxon>Actinomycetota</taxon>
        <taxon>Actinomycetes</taxon>
        <taxon>Micromonosporales</taxon>
        <taxon>Micromonosporaceae</taxon>
        <taxon>Polymorphospora</taxon>
    </lineage>
</organism>
<dbReference type="InterPro" id="IPR036318">
    <property type="entry name" value="FAD-bd_PCMH-like_sf"/>
</dbReference>
<evidence type="ECO:0000256" key="5">
    <source>
        <dbReference type="ARBA" id="ARBA00022737"/>
    </source>
</evidence>
<dbReference type="InterPro" id="IPR000644">
    <property type="entry name" value="CBS_dom"/>
</dbReference>
<evidence type="ECO:0000256" key="1">
    <source>
        <dbReference type="ARBA" id="ARBA00004651"/>
    </source>
</evidence>
<keyword evidence="4 10" id="KW-0812">Transmembrane</keyword>
<accession>A0A810MWI0</accession>
<dbReference type="EMBL" id="AP023359">
    <property type="protein sequence ID" value="BCJ63775.1"/>
    <property type="molecule type" value="Genomic_DNA"/>
</dbReference>
<dbReference type="InterPro" id="IPR044751">
    <property type="entry name" value="Ion_transp-like_CBS"/>
</dbReference>
<evidence type="ECO:0000259" key="12">
    <source>
        <dbReference type="PROSITE" id="PS51371"/>
    </source>
</evidence>
<evidence type="ECO:0000256" key="10">
    <source>
        <dbReference type="PROSITE-ProRule" id="PRU01193"/>
    </source>
</evidence>
<dbReference type="InterPro" id="IPR051676">
    <property type="entry name" value="UPF0053_domain"/>
</dbReference>
<dbReference type="Gene3D" id="3.10.580.10">
    <property type="entry name" value="CBS-domain"/>
    <property type="match status" value="1"/>
</dbReference>
<evidence type="ECO:0000256" key="7">
    <source>
        <dbReference type="ARBA" id="ARBA00023122"/>
    </source>
</evidence>
<comment type="similarity">
    <text evidence="2">Belongs to the UPF0053 family.</text>
</comment>
<dbReference type="InterPro" id="IPR016169">
    <property type="entry name" value="FAD-bd_PCMH_sub2"/>
</dbReference>
<dbReference type="Pfam" id="PF01595">
    <property type="entry name" value="CNNM"/>
    <property type="match status" value="1"/>
</dbReference>
<evidence type="ECO:0000256" key="9">
    <source>
        <dbReference type="PROSITE-ProRule" id="PRU00703"/>
    </source>
</evidence>
<dbReference type="PANTHER" id="PTHR43099">
    <property type="entry name" value="UPF0053 PROTEIN YRKA"/>
    <property type="match status" value="1"/>
</dbReference>
<dbReference type="PROSITE" id="PS51371">
    <property type="entry name" value="CBS"/>
    <property type="match status" value="2"/>
</dbReference>
<evidence type="ECO:0000256" key="11">
    <source>
        <dbReference type="SAM" id="Phobius"/>
    </source>
</evidence>
<feature type="domain" description="CBS" evidence="12">
    <location>
        <begin position="221"/>
        <end position="280"/>
    </location>
</feature>
<keyword evidence="5" id="KW-0677">Repeat</keyword>
<dbReference type="InterPro" id="IPR005170">
    <property type="entry name" value="Transptr-assoc_dom"/>
</dbReference>
<gene>
    <name evidence="14" type="ORF">Prubr_07960</name>
</gene>
<evidence type="ECO:0000256" key="3">
    <source>
        <dbReference type="ARBA" id="ARBA00022475"/>
    </source>
</evidence>
<feature type="transmembrane region" description="Helical" evidence="11">
    <location>
        <begin position="98"/>
        <end position="120"/>
    </location>
</feature>
<dbReference type="SUPFAM" id="SSF54631">
    <property type="entry name" value="CBS-domain pair"/>
    <property type="match status" value="1"/>
</dbReference>
<evidence type="ECO:0000313" key="14">
    <source>
        <dbReference type="EMBL" id="BCJ63775.1"/>
    </source>
</evidence>
<dbReference type="AlphaFoldDB" id="A0A810MWI0"/>
<dbReference type="InterPro" id="IPR002550">
    <property type="entry name" value="CNNM"/>
</dbReference>
<dbReference type="RefSeq" id="WP_212821721.1">
    <property type="nucleotide sequence ID" value="NZ_AP023359.1"/>
</dbReference>
<sequence>MNEWVLLGIGLILTVGTGMFVASEFALVNLDRGELEARQSRGEKRLGPTIAALKITSTHLSSAQLGISLTTLLTGYTFEPAVSRLLAGPLTSVGVPEGVVPGVGAVAGILLATLFSMIIGELMPKNFALAVPLATAKFVVPFQALFTTVFKPVILLFNNTANAVIRAFGIEPKEELSGARSAEELSALLRHSARAGVLDPEHATLLDRTLRFSERDASDVMTPRVRMTAVDSTATAEEIIRRATATGLSRFPVIGRDVDDIIGVLHVKHAFAVPVEDRAGVRASDIMVEPLQVPETMGLDTLLTALRGQGLQFAVVYDEHGGTAGIVTLEDLVEEIVGDLEDEHDRARTVVVRRGRTILFDASLRPDELRERTKIVVPEDDDYDTIAGFVTARLDRFPEVGDEVVIDGGLLRVEHLTGVQVDRLRFVPTDGSGASGLDRTAGDRTEAKAR</sequence>
<comment type="subcellular location">
    <subcellularLocation>
        <location evidence="1">Cell membrane</location>
        <topology evidence="1">Multi-pass membrane protein</topology>
    </subcellularLocation>
</comment>
<reference evidence="14" key="1">
    <citation type="submission" date="2020-08" db="EMBL/GenBank/DDBJ databases">
        <title>Whole genome shotgun sequence of Polymorphospora rubra NBRC 101157.</title>
        <authorList>
            <person name="Komaki H."/>
            <person name="Tamura T."/>
        </authorList>
    </citation>
    <scope>NUCLEOTIDE SEQUENCE</scope>
    <source>
        <strain evidence="14">NBRC 101157</strain>
    </source>
</reference>
<dbReference type="Pfam" id="PF03471">
    <property type="entry name" value="CorC_HlyC"/>
    <property type="match status" value="1"/>
</dbReference>
<dbReference type="Pfam" id="PF00571">
    <property type="entry name" value="CBS"/>
    <property type="match status" value="2"/>
</dbReference>
<dbReference type="PROSITE" id="PS51846">
    <property type="entry name" value="CNNM"/>
    <property type="match status" value="1"/>
</dbReference>
<evidence type="ECO:0000256" key="2">
    <source>
        <dbReference type="ARBA" id="ARBA00006337"/>
    </source>
</evidence>
<dbReference type="Proteomes" id="UP000680866">
    <property type="component" value="Chromosome"/>
</dbReference>
<feature type="transmembrane region" description="Helical" evidence="11">
    <location>
        <begin position="6"/>
        <end position="30"/>
    </location>
</feature>
<feature type="domain" description="CBS" evidence="12">
    <location>
        <begin position="286"/>
        <end position="343"/>
    </location>
</feature>
<evidence type="ECO:0000256" key="4">
    <source>
        <dbReference type="ARBA" id="ARBA00022692"/>
    </source>
</evidence>
<keyword evidence="15" id="KW-1185">Reference proteome</keyword>
<evidence type="ECO:0000256" key="8">
    <source>
        <dbReference type="ARBA" id="ARBA00023136"/>
    </source>
</evidence>
<dbReference type="PANTHER" id="PTHR43099:SF6">
    <property type="entry name" value="UPF0053 PROTEIN RV1842C"/>
    <property type="match status" value="1"/>
</dbReference>
<keyword evidence="8 10" id="KW-0472">Membrane</keyword>
<dbReference type="KEGG" id="pry:Prubr_07960"/>
<keyword evidence="3" id="KW-1003">Cell membrane</keyword>